<proteinExistence type="predicted"/>
<reference evidence="1" key="1">
    <citation type="submission" date="2018-05" db="EMBL/GenBank/DDBJ databases">
        <authorList>
            <person name="Lanie J.A."/>
            <person name="Ng W.-L."/>
            <person name="Kazmierczak K.M."/>
            <person name="Andrzejewski T.M."/>
            <person name="Davidsen T.M."/>
            <person name="Wayne K.J."/>
            <person name="Tettelin H."/>
            <person name="Glass J.I."/>
            <person name="Rusch D."/>
            <person name="Podicherti R."/>
            <person name="Tsui H.-C.T."/>
            <person name="Winkler M.E."/>
        </authorList>
    </citation>
    <scope>NUCLEOTIDE SEQUENCE</scope>
</reference>
<evidence type="ECO:0000313" key="1">
    <source>
        <dbReference type="EMBL" id="SVA47559.1"/>
    </source>
</evidence>
<sequence>MLKKDDNFKNLFGDFPNVDGDSLKLEDIQVRMIPNTPFAQVQLTREWTAHLLQLAIEIRQSPKMQPVQPYHTDEDGVRRKTDTGNVAMVEWTGRKDFIAYCGGKYKELMFGRKNDYWSDSKPNKKMLVNAAWINWHSEGNFLPVHSHREELSMTTYLATPVQLLVDPPKMQEGVSPPEVYTGGWDGVMPNGLVHHYRPYPGTAIIFPGHTPHCVYPFIGQGIRININAQMIVEGEDDYDITEAKRVRKELRKDLPIKEKPLDSKMRTLISRIGRDDS</sequence>
<evidence type="ECO:0008006" key="2">
    <source>
        <dbReference type="Google" id="ProtNLM"/>
    </source>
</evidence>
<organism evidence="1">
    <name type="scientific">marine metagenome</name>
    <dbReference type="NCBI Taxonomy" id="408172"/>
    <lineage>
        <taxon>unclassified sequences</taxon>
        <taxon>metagenomes</taxon>
        <taxon>ecological metagenomes</taxon>
    </lineage>
</organism>
<name>A0A381W4T8_9ZZZZ</name>
<dbReference type="EMBL" id="UINC01010714">
    <property type="protein sequence ID" value="SVA47559.1"/>
    <property type="molecule type" value="Genomic_DNA"/>
</dbReference>
<dbReference type="Gene3D" id="2.60.120.620">
    <property type="entry name" value="q2cbj1_9rhob like domain"/>
    <property type="match status" value="1"/>
</dbReference>
<gene>
    <name evidence="1" type="ORF">METZ01_LOCUS100413</name>
</gene>
<dbReference type="AlphaFoldDB" id="A0A381W4T8"/>
<accession>A0A381W4T8</accession>
<dbReference type="Pfam" id="PF13759">
    <property type="entry name" value="2OG-FeII_Oxy_5"/>
    <property type="match status" value="1"/>
</dbReference>
<dbReference type="InterPro" id="IPR012668">
    <property type="entry name" value="CHP02466"/>
</dbReference>
<protein>
    <recommendedName>
        <fullName evidence="2">JmjC domain-containing protein</fullName>
    </recommendedName>
</protein>